<proteinExistence type="predicted"/>
<dbReference type="Proteomes" id="UP000033567">
    <property type="component" value="Unassembled WGS sequence"/>
</dbReference>
<keyword evidence="1" id="KW-0472">Membrane</keyword>
<reference evidence="2 3" key="1">
    <citation type="submission" date="2014-12" db="EMBL/GenBank/DDBJ databases">
        <title>Comparative genomics of the lactic acid bacteria isolated from the honey bee gut.</title>
        <authorList>
            <person name="Ellegaard K.M."/>
            <person name="Tamarit D."/>
            <person name="Javelind E."/>
            <person name="Olofsson T."/>
            <person name="Andersson S.G."/>
            <person name="Vasquez A."/>
        </authorList>
    </citation>
    <scope>NUCLEOTIDE SEQUENCE [LARGE SCALE GENOMIC DNA]</scope>
    <source>
        <strain evidence="2 3">Bin7</strain>
    </source>
</reference>
<dbReference type="RefSeq" id="WP_045935034.1">
    <property type="nucleotide sequence ID" value="NZ_KQ033885.1"/>
</dbReference>
<keyword evidence="3" id="KW-1185">Reference proteome</keyword>
<organism evidence="2 3">
    <name type="scientific">Bifidobacterium mellis</name>
    <dbReference type="NCBI Taxonomy" id="1293823"/>
    <lineage>
        <taxon>Bacteria</taxon>
        <taxon>Bacillati</taxon>
        <taxon>Actinomycetota</taxon>
        <taxon>Actinomycetes</taxon>
        <taxon>Bifidobacteriales</taxon>
        <taxon>Bifidobacteriaceae</taxon>
        <taxon>Bifidobacterium</taxon>
    </lineage>
</organism>
<accession>A0A0F4L1X5</accession>
<evidence type="ECO:0000313" key="2">
    <source>
        <dbReference type="EMBL" id="KJY52214.1"/>
    </source>
</evidence>
<dbReference type="AlphaFoldDB" id="A0A0F4L1X5"/>
<comment type="caution">
    <text evidence="2">The sequence shown here is derived from an EMBL/GenBank/DDBJ whole genome shotgun (WGS) entry which is preliminary data.</text>
</comment>
<feature type="transmembrane region" description="Helical" evidence="1">
    <location>
        <begin position="78"/>
        <end position="97"/>
    </location>
</feature>
<dbReference type="EMBL" id="JWMF01000003">
    <property type="protein sequence ID" value="KJY52214.1"/>
    <property type="molecule type" value="Genomic_DNA"/>
</dbReference>
<evidence type="ECO:0000313" key="3">
    <source>
        <dbReference type="Proteomes" id="UP000033567"/>
    </source>
</evidence>
<evidence type="ECO:0000256" key="1">
    <source>
        <dbReference type="SAM" id="Phobius"/>
    </source>
</evidence>
<name>A0A0F4L1X5_9BIFI</name>
<feature type="transmembrane region" description="Helical" evidence="1">
    <location>
        <begin position="23"/>
        <end position="43"/>
    </location>
</feature>
<keyword evidence="1" id="KW-1133">Transmembrane helix</keyword>
<keyword evidence="1" id="KW-0812">Transmembrane</keyword>
<dbReference type="PATRIC" id="fig|1684.5.peg.321"/>
<protein>
    <submittedName>
        <fullName evidence="2">Uncharacterized protein</fullName>
    </submittedName>
</protein>
<sequence>MAKENRRDHLAGKDVASRRTEKIILLVAAAINVIMASVTMFIYSPWFKDEGYAILGRAGRLADDMATVNGAATVAQSYGFLLLILGAVSFIVALRAMRPSTIVRGVQYWMIFCMVFSLATADWLSLIAYGLAFVTYVARNKTIRRISSSRR</sequence>
<feature type="transmembrane region" description="Helical" evidence="1">
    <location>
        <begin position="109"/>
        <end position="138"/>
    </location>
</feature>
<gene>
    <name evidence="2" type="ORF">JF70_03040</name>
</gene>